<keyword evidence="1" id="KW-0732">Signal</keyword>
<protein>
    <submittedName>
        <fullName evidence="2">(northern house mosquito) hypothetical protein</fullName>
    </submittedName>
</protein>
<feature type="chain" id="PRO_5034667546" evidence="1">
    <location>
        <begin position="29"/>
        <end position="107"/>
    </location>
</feature>
<evidence type="ECO:0000256" key="1">
    <source>
        <dbReference type="SAM" id="SignalP"/>
    </source>
</evidence>
<sequence length="107" mass="12177">MPAGNIRQLSCHLFLVFLNRELVIVLLGNRSAERADRSTFMCDPTDLRMLRSVYVTERLVCDCLVYDWCVESSTVDGKMASFAVTAARLLRSTKHPMKQNRCCDRGC</sequence>
<name>A0A8D8J3M3_CULPI</name>
<feature type="signal peptide" evidence="1">
    <location>
        <begin position="1"/>
        <end position="28"/>
    </location>
</feature>
<organism evidence="2">
    <name type="scientific">Culex pipiens</name>
    <name type="common">House mosquito</name>
    <dbReference type="NCBI Taxonomy" id="7175"/>
    <lineage>
        <taxon>Eukaryota</taxon>
        <taxon>Metazoa</taxon>
        <taxon>Ecdysozoa</taxon>
        <taxon>Arthropoda</taxon>
        <taxon>Hexapoda</taxon>
        <taxon>Insecta</taxon>
        <taxon>Pterygota</taxon>
        <taxon>Neoptera</taxon>
        <taxon>Endopterygota</taxon>
        <taxon>Diptera</taxon>
        <taxon>Nematocera</taxon>
        <taxon>Culicoidea</taxon>
        <taxon>Culicidae</taxon>
        <taxon>Culicinae</taxon>
        <taxon>Culicini</taxon>
        <taxon>Culex</taxon>
        <taxon>Culex</taxon>
    </lineage>
</organism>
<evidence type="ECO:0000313" key="2">
    <source>
        <dbReference type="EMBL" id="CAG6565934.1"/>
    </source>
</evidence>
<proteinExistence type="predicted"/>
<dbReference type="AlphaFoldDB" id="A0A8D8J3M3"/>
<reference evidence="2" key="1">
    <citation type="submission" date="2021-05" db="EMBL/GenBank/DDBJ databases">
        <authorList>
            <person name="Alioto T."/>
            <person name="Alioto T."/>
            <person name="Gomez Garrido J."/>
        </authorList>
    </citation>
    <scope>NUCLEOTIDE SEQUENCE</scope>
</reference>
<dbReference type="EMBL" id="HBUE01275182">
    <property type="protein sequence ID" value="CAG6565934.1"/>
    <property type="molecule type" value="Transcribed_RNA"/>
</dbReference>
<accession>A0A8D8J3M3</accession>